<reference evidence="2 3" key="1">
    <citation type="submission" date="2018-03" db="EMBL/GenBank/DDBJ databases">
        <title>Genome sequence of Clostridium vincentii DSM 10228.</title>
        <authorList>
            <person name="Poehlein A."/>
            <person name="Daniel R."/>
        </authorList>
    </citation>
    <scope>NUCLEOTIDE SEQUENCE [LARGE SCALE GENOMIC DNA]</scope>
    <source>
        <strain evidence="2 3">DSM 10228</strain>
    </source>
</reference>
<name>A0A2T0BFF1_9CLOT</name>
<dbReference type="EMBL" id="PVXQ01000014">
    <property type="protein sequence ID" value="PRR82620.1"/>
    <property type="molecule type" value="Genomic_DNA"/>
</dbReference>
<feature type="transmembrane region" description="Helical" evidence="1">
    <location>
        <begin position="61"/>
        <end position="80"/>
    </location>
</feature>
<dbReference type="OrthoDB" id="1944201at2"/>
<keyword evidence="1" id="KW-0472">Membrane</keyword>
<dbReference type="AlphaFoldDB" id="A0A2T0BFF1"/>
<comment type="caution">
    <text evidence="2">The sequence shown here is derived from an EMBL/GenBank/DDBJ whole genome shotgun (WGS) entry which is preliminary data.</text>
</comment>
<dbReference type="Proteomes" id="UP000239471">
    <property type="component" value="Unassembled WGS sequence"/>
</dbReference>
<dbReference type="RefSeq" id="WP_106059578.1">
    <property type="nucleotide sequence ID" value="NZ_PVXQ01000014.1"/>
</dbReference>
<organism evidence="2 3">
    <name type="scientific">Clostridium vincentii</name>
    <dbReference type="NCBI Taxonomy" id="52704"/>
    <lineage>
        <taxon>Bacteria</taxon>
        <taxon>Bacillati</taxon>
        <taxon>Bacillota</taxon>
        <taxon>Clostridia</taxon>
        <taxon>Eubacteriales</taxon>
        <taxon>Clostridiaceae</taxon>
        <taxon>Clostridium</taxon>
    </lineage>
</organism>
<proteinExistence type="predicted"/>
<evidence type="ECO:0000313" key="3">
    <source>
        <dbReference type="Proteomes" id="UP000239471"/>
    </source>
</evidence>
<sequence length="265" mass="29676">MARGKGVKSKIKGRISGYETADFIIVRNTPQNAAEHMNSEKRAFICKEKKKTSILKKIRNGFIYIVVIPFILLLIIGKIATMSGYSYEEPKVITPESSDIKPMAFTQIELDAEYSRDDMISELLNEEWTMTDNEKASNYYITVGKNWDAINSNQSSILKVTTSHEYDPEDQKYQTSTLKIELQELKATGGIIVDSTVTDILKIYNPSINGDSVKSSVQAAYNSISNSQTYEGSLAFDKSRVYINGSKIGRLVNVTIDVNTSISDY</sequence>
<keyword evidence="1" id="KW-1133">Transmembrane helix</keyword>
<protein>
    <submittedName>
        <fullName evidence="2">Uncharacterized protein</fullName>
    </submittedName>
</protein>
<gene>
    <name evidence="2" type="ORF">CLVI_15870</name>
</gene>
<accession>A0A2T0BFF1</accession>
<evidence type="ECO:0000256" key="1">
    <source>
        <dbReference type="SAM" id="Phobius"/>
    </source>
</evidence>
<evidence type="ECO:0000313" key="2">
    <source>
        <dbReference type="EMBL" id="PRR82620.1"/>
    </source>
</evidence>
<keyword evidence="3" id="KW-1185">Reference proteome</keyword>
<keyword evidence="1" id="KW-0812">Transmembrane</keyword>